<comment type="caution">
    <text evidence="1">The sequence shown here is derived from an EMBL/GenBank/DDBJ whole genome shotgun (WGS) entry which is preliminary data.</text>
</comment>
<evidence type="ECO:0000313" key="1">
    <source>
        <dbReference type="EMBL" id="MBZ3925375.1"/>
    </source>
</evidence>
<accession>A0AAW4RQR3</accession>
<reference evidence="1" key="1">
    <citation type="submission" date="2015-12" db="EMBL/GenBank/DDBJ databases">
        <authorList>
            <person name="Bansal K."/>
            <person name="Midha S."/>
            <person name="Patil P.B."/>
        </authorList>
    </citation>
    <scope>NUCLEOTIDE SEQUENCE</scope>
    <source>
        <strain evidence="1">LMG867</strain>
    </source>
</reference>
<dbReference type="Proteomes" id="UP000825388">
    <property type="component" value="Unassembled WGS sequence"/>
</dbReference>
<dbReference type="AlphaFoldDB" id="A0AAW4RQR3"/>
<gene>
    <name evidence="1" type="ORF">Xseb_01265</name>
</gene>
<sequence>MGGCRDIDDLVARSYESSKLNDAEYRLVIPYTNDADLKEQLDGLLHEICHLADQRNYVVDDISIKNESNDLYWDECDGGWK</sequence>
<evidence type="ECO:0000313" key="2">
    <source>
        <dbReference type="Proteomes" id="UP000825388"/>
    </source>
</evidence>
<protein>
    <submittedName>
        <fullName evidence="1">Uncharacterized protein</fullName>
    </submittedName>
</protein>
<name>A0AAW4RQR3_XANCI</name>
<proteinExistence type="predicted"/>
<organism evidence="1 2">
    <name type="scientific">Xanthomonas citri pv. sesbaniae</name>
    <dbReference type="NCBI Taxonomy" id="473425"/>
    <lineage>
        <taxon>Bacteria</taxon>
        <taxon>Pseudomonadati</taxon>
        <taxon>Pseudomonadota</taxon>
        <taxon>Gammaproteobacteria</taxon>
        <taxon>Lysobacterales</taxon>
        <taxon>Lysobacteraceae</taxon>
        <taxon>Xanthomonas</taxon>
    </lineage>
</organism>
<dbReference type="EMBL" id="LOKL01000125">
    <property type="protein sequence ID" value="MBZ3925375.1"/>
    <property type="molecule type" value="Genomic_DNA"/>
</dbReference>